<dbReference type="PANTHER" id="PTHR42951">
    <property type="entry name" value="METALLO-BETA-LACTAMASE DOMAIN-CONTAINING"/>
    <property type="match status" value="1"/>
</dbReference>
<gene>
    <name evidence="2" type="ORF">ACCI49_18275</name>
</gene>
<evidence type="ECO:0000313" key="3">
    <source>
        <dbReference type="Proteomes" id="UP001569428"/>
    </source>
</evidence>
<dbReference type="InterPro" id="IPR001279">
    <property type="entry name" value="Metallo-B-lactamas"/>
</dbReference>
<keyword evidence="3" id="KW-1185">Reference proteome</keyword>
<accession>A0ABV4P5A3</accession>
<evidence type="ECO:0000259" key="1">
    <source>
        <dbReference type="SMART" id="SM00849"/>
    </source>
</evidence>
<organism evidence="2 3">
    <name type="scientific">Microbulbifer epialgicus</name>
    <dbReference type="NCBI Taxonomy" id="393907"/>
    <lineage>
        <taxon>Bacteria</taxon>
        <taxon>Pseudomonadati</taxon>
        <taxon>Pseudomonadota</taxon>
        <taxon>Gammaproteobacteria</taxon>
        <taxon>Cellvibrionales</taxon>
        <taxon>Microbulbiferaceae</taxon>
        <taxon>Microbulbifer</taxon>
    </lineage>
</organism>
<dbReference type="Gene3D" id="3.60.15.10">
    <property type="entry name" value="Ribonuclease Z/Hydroxyacylglutathione hydrolase-like"/>
    <property type="match status" value="1"/>
</dbReference>
<sequence>MKQAIPIDYFEPFTELPAQFVEHSDRIYSFRLGMNRAMVLRTSDGLAVFDSFNKNFSKALSTELQKRFPELPVRWLIYSHNHLDHIRGGAYLSPETVVGHIEINHLIQDWEHPLNEVLPVTKPIEGDTSLKLGDQIVHFLYMPKSHSSTLYGFYIESENTVFAPDMMFVNTFPPFGLPDWYYPGYIRALDRLIGLNAKTYIPSHFNEGNKADLINYRNMMVDFREVVAREMAKLDYEPDQGAKLRAIFDVAYPELQKKYGHWHGFHAMFIPHFAGQVGGTYLGY</sequence>
<dbReference type="SMART" id="SM00849">
    <property type="entry name" value="Lactamase_B"/>
    <property type="match status" value="1"/>
</dbReference>
<dbReference type="SUPFAM" id="SSF56281">
    <property type="entry name" value="Metallo-hydrolase/oxidoreductase"/>
    <property type="match status" value="1"/>
</dbReference>
<feature type="domain" description="Metallo-beta-lactamase" evidence="1">
    <location>
        <begin position="34"/>
        <end position="204"/>
    </location>
</feature>
<dbReference type="Proteomes" id="UP001569428">
    <property type="component" value="Unassembled WGS sequence"/>
</dbReference>
<evidence type="ECO:0000313" key="2">
    <source>
        <dbReference type="EMBL" id="MFA0812860.1"/>
    </source>
</evidence>
<name>A0ABV4P5A3_9GAMM</name>
<dbReference type="EMBL" id="JBGMEK010000058">
    <property type="protein sequence ID" value="MFA0812860.1"/>
    <property type="molecule type" value="Genomic_DNA"/>
</dbReference>
<comment type="caution">
    <text evidence="2">The sequence shown here is derived from an EMBL/GenBank/DDBJ whole genome shotgun (WGS) entry which is preliminary data.</text>
</comment>
<proteinExistence type="predicted"/>
<dbReference type="InterPro" id="IPR036866">
    <property type="entry name" value="RibonucZ/Hydroxyglut_hydro"/>
</dbReference>
<dbReference type="RefSeq" id="WP_371840593.1">
    <property type="nucleotide sequence ID" value="NZ_JBGMEK010000058.1"/>
</dbReference>
<protein>
    <submittedName>
        <fullName evidence="2">MBL fold metallo-hydrolase</fullName>
    </submittedName>
</protein>
<dbReference type="Pfam" id="PF00753">
    <property type="entry name" value="Lactamase_B"/>
    <property type="match status" value="1"/>
</dbReference>
<dbReference type="InterPro" id="IPR050855">
    <property type="entry name" value="NDM-1-like"/>
</dbReference>
<reference evidence="2 3" key="1">
    <citation type="submission" date="2024-08" db="EMBL/GenBank/DDBJ databases">
        <authorList>
            <person name="Ishaq N."/>
        </authorList>
    </citation>
    <scope>NUCLEOTIDE SEQUENCE [LARGE SCALE GENOMIC DNA]</scope>
    <source>
        <strain evidence="2 3">DSM 18651</strain>
    </source>
</reference>